<evidence type="ECO:0000313" key="3">
    <source>
        <dbReference type="Proteomes" id="UP000435837"/>
    </source>
</evidence>
<protein>
    <submittedName>
        <fullName evidence="2">Uncharacterized protein</fullName>
    </submittedName>
</protein>
<dbReference type="Proteomes" id="UP000435837">
    <property type="component" value="Unassembled WGS sequence"/>
</dbReference>
<reference evidence="2 3" key="1">
    <citation type="submission" date="2019-12" db="EMBL/GenBank/DDBJ databases">
        <title>Whole genome shotgun sequence of Streptomyces caniferus NBRC 15389.</title>
        <authorList>
            <person name="Ichikawa N."/>
            <person name="Kimura A."/>
            <person name="Kitahashi Y."/>
            <person name="Komaki H."/>
            <person name="Tamura T."/>
        </authorList>
    </citation>
    <scope>NUCLEOTIDE SEQUENCE [LARGE SCALE GENOMIC DNA]</scope>
    <source>
        <strain evidence="2 3">NBRC 15389</strain>
    </source>
</reference>
<accession>A0A640S378</accession>
<feature type="region of interest" description="Disordered" evidence="1">
    <location>
        <begin position="1"/>
        <end position="22"/>
    </location>
</feature>
<name>A0A640S378_9ACTN</name>
<proteinExistence type="predicted"/>
<organism evidence="2 3">
    <name type="scientific">Streptomyces caniferus</name>
    <dbReference type="NCBI Taxonomy" id="285557"/>
    <lineage>
        <taxon>Bacteria</taxon>
        <taxon>Bacillati</taxon>
        <taxon>Actinomycetota</taxon>
        <taxon>Actinomycetes</taxon>
        <taxon>Kitasatosporales</taxon>
        <taxon>Streptomycetaceae</taxon>
        <taxon>Streptomyces</taxon>
    </lineage>
</organism>
<dbReference type="EMBL" id="BLIN01000003">
    <property type="protein sequence ID" value="GFE05610.1"/>
    <property type="molecule type" value="Genomic_DNA"/>
</dbReference>
<feature type="compositionally biased region" description="Basic and acidic residues" evidence="1">
    <location>
        <begin position="1"/>
        <end position="12"/>
    </location>
</feature>
<dbReference type="AlphaFoldDB" id="A0A640S378"/>
<evidence type="ECO:0000256" key="1">
    <source>
        <dbReference type="SAM" id="MobiDB-lite"/>
    </source>
</evidence>
<comment type="caution">
    <text evidence="2">The sequence shown here is derived from an EMBL/GenBank/DDBJ whole genome shotgun (WGS) entry which is preliminary data.</text>
</comment>
<sequence>MTDGSTSHERAHGPPLGPVISVARTPGRKLALLEEPLATVETARRLRVMADHTVLRQPLAQLP</sequence>
<evidence type="ECO:0000313" key="2">
    <source>
        <dbReference type="EMBL" id="GFE05610.1"/>
    </source>
</evidence>
<gene>
    <name evidence="2" type="ORF">Scani_18780</name>
</gene>